<accession>A0ABQ4EID8</accession>
<reference evidence="3 4" key="1">
    <citation type="submission" date="2021-01" db="EMBL/GenBank/DDBJ databases">
        <title>Whole genome shotgun sequence of Plantactinospora mayteni NBRC 109088.</title>
        <authorList>
            <person name="Komaki H."/>
            <person name="Tamura T."/>
        </authorList>
    </citation>
    <scope>NUCLEOTIDE SEQUENCE [LARGE SCALE GENOMIC DNA]</scope>
    <source>
        <strain evidence="3 4">NBRC 109088</strain>
    </source>
</reference>
<proteinExistence type="predicted"/>
<evidence type="ECO:0000259" key="2">
    <source>
        <dbReference type="PROSITE" id="PS50862"/>
    </source>
</evidence>
<dbReference type="PROSITE" id="PS50862">
    <property type="entry name" value="AA_TRNA_LIGASE_II"/>
    <property type="match status" value="1"/>
</dbReference>
<dbReference type="EMBL" id="BONX01000004">
    <property type="protein sequence ID" value="GIG94488.1"/>
    <property type="molecule type" value="Genomic_DNA"/>
</dbReference>
<comment type="caution">
    <text evidence="3">The sequence shown here is derived from an EMBL/GenBank/DDBJ whole genome shotgun (WGS) entry which is preliminary data.</text>
</comment>
<organism evidence="3 4">
    <name type="scientific">Plantactinospora mayteni</name>
    <dbReference type="NCBI Taxonomy" id="566021"/>
    <lineage>
        <taxon>Bacteria</taxon>
        <taxon>Bacillati</taxon>
        <taxon>Actinomycetota</taxon>
        <taxon>Actinomycetes</taxon>
        <taxon>Micromonosporales</taxon>
        <taxon>Micromonosporaceae</taxon>
        <taxon>Plantactinospora</taxon>
    </lineage>
</organism>
<dbReference type="SUPFAM" id="SSF55681">
    <property type="entry name" value="Class II aaRS and biotin synthetases"/>
    <property type="match status" value="1"/>
</dbReference>
<dbReference type="Gene3D" id="3.30.930.10">
    <property type="entry name" value="Bira Bifunctional Protein, Domain 2"/>
    <property type="match status" value="1"/>
</dbReference>
<protein>
    <recommendedName>
        <fullName evidence="2">Aminoacyl-transfer RNA synthetases class-II family profile domain-containing protein</fullName>
    </recommendedName>
</protein>
<feature type="region of interest" description="Disordered" evidence="1">
    <location>
        <begin position="93"/>
        <end position="122"/>
    </location>
</feature>
<keyword evidence="4" id="KW-1185">Reference proteome</keyword>
<gene>
    <name evidence="3" type="ORF">Pma05_10610</name>
</gene>
<sequence length="391" mass="44442">MDSEIDGGADLTESRLTRRGSVDRFRLPDTLPLPLVQVVADRLTYSVEGIGGIRIDTEPPELVVTHEGGRSTEKLAELVGELVDESMRTRLRGSRVIRRTGPDDPRQVPDHPRPRRVDPDDAATARSVLHRAFDLMFLDVGREFAAAERRYPALIELEVMDRCRYIALFPQNAYLVDEFPHQRDLLGRMRDGTAHPEQLRRPSRFMLNPALCFHVYAEFQGNRLDGTTVLTTTGECFRHEAPWRLDAFRLPSFTMREIPFLGPAADVDLLRDSLLERVWELFVGLGFQGRVETATDPFYYSEDSAIRQHQLLANVKYELVADRPGGGTAAIASFNNVGDSLCRQFEVVDPQGRPAHSGCAAFGIDRWAELTLEHHGWQRERWPALLRHYCR</sequence>
<evidence type="ECO:0000313" key="3">
    <source>
        <dbReference type="EMBL" id="GIG94488.1"/>
    </source>
</evidence>
<evidence type="ECO:0000313" key="4">
    <source>
        <dbReference type="Proteomes" id="UP000621500"/>
    </source>
</evidence>
<dbReference type="InterPro" id="IPR006195">
    <property type="entry name" value="aa-tRNA-synth_II"/>
</dbReference>
<feature type="compositionally biased region" description="Basic and acidic residues" evidence="1">
    <location>
        <begin position="100"/>
        <end position="119"/>
    </location>
</feature>
<evidence type="ECO:0000256" key="1">
    <source>
        <dbReference type="SAM" id="MobiDB-lite"/>
    </source>
</evidence>
<dbReference type="InterPro" id="IPR045864">
    <property type="entry name" value="aa-tRNA-synth_II/BPL/LPL"/>
</dbReference>
<feature type="domain" description="Aminoacyl-transfer RNA synthetases class-II family profile" evidence="2">
    <location>
        <begin position="230"/>
        <end position="383"/>
    </location>
</feature>
<name>A0ABQ4EID8_9ACTN</name>
<dbReference type="Proteomes" id="UP000621500">
    <property type="component" value="Unassembled WGS sequence"/>
</dbReference>